<organism evidence="2 3">
    <name type="scientific">Paenibacillus antri</name>
    <dbReference type="NCBI Taxonomy" id="2582848"/>
    <lineage>
        <taxon>Bacteria</taxon>
        <taxon>Bacillati</taxon>
        <taxon>Bacillota</taxon>
        <taxon>Bacilli</taxon>
        <taxon>Bacillales</taxon>
        <taxon>Paenibacillaceae</taxon>
        <taxon>Paenibacillus</taxon>
    </lineage>
</organism>
<evidence type="ECO:0000313" key="3">
    <source>
        <dbReference type="Proteomes" id="UP000309676"/>
    </source>
</evidence>
<comment type="caution">
    <text evidence="2">The sequence shown here is derived from an EMBL/GenBank/DDBJ whole genome shotgun (WGS) entry which is preliminary data.</text>
</comment>
<evidence type="ECO:0000256" key="1">
    <source>
        <dbReference type="SAM" id="MobiDB-lite"/>
    </source>
</evidence>
<dbReference type="EMBL" id="VCIW01000003">
    <property type="protein sequence ID" value="TLS53218.1"/>
    <property type="molecule type" value="Genomic_DNA"/>
</dbReference>
<name>A0A5R9GIJ7_9BACL</name>
<proteinExistence type="predicted"/>
<reference evidence="2 3" key="1">
    <citation type="submission" date="2019-05" db="EMBL/GenBank/DDBJ databases">
        <authorList>
            <person name="Narsing Rao M.P."/>
            <person name="Li W.J."/>
        </authorList>
    </citation>
    <scope>NUCLEOTIDE SEQUENCE [LARGE SCALE GENOMIC DNA]</scope>
    <source>
        <strain evidence="2 3">SYSU_K30003</strain>
    </source>
</reference>
<dbReference type="AlphaFoldDB" id="A0A5R9GIJ7"/>
<dbReference type="InterPro" id="IPR025681">
    <property type="entry name" value="COOH-NH2_lig"/>
</dbReference>
<dbReference type="Pfam" id="PF14395">
    <property type="entry name" value="COOH-NH2_lig"/>
    <property type="match status" value="1"/>
</dbReference>
<keyword evidence="3" id="KW-1185">Reference proteome</keyword>
<evidence type="ECO:0008006" key="4">
    <source>
        <dbReference type="Google" id="ProtNLM"/>
    </source>
</evidence>
<gene>
    <name evidence="2" type="ORF">FE782_07605</name>
</gene>
<feature type="region of interest" description="Disordered" evidence="1">
    <location>
        <begin position="137"/>
        <end position="161"/>
    </location>
</feature>
<dbReference type="Proteomes" id="UP000309676">
    <property type="component" value="Unassembled WGS sequence"/>
</dbReference>
<sequence>MPQEAKRSMGVFVLHAGQPELARFLGRLQVPAGTAPPRPNDGRSAWTVVSFRGDAKPIRMPGGAGGPMQPAAAVRRASDARRAAEDLRRHGIRTAPSAKDERGTIHRTFVVPVFGLDALGSFASGAVGGPMLAAGTLRRPQVPEPRGDNDADAPRPTAQRRAERAAVRAVYALGLDYGVVRVRTGEDGAAYVVSVDASPLVAAGEFAPLFASAVNRLQEAEDAAARAGEGGGTLLLGMDPEFVLKKPGPEGKIVSASRYFERRGRVGCDSVRIGDKIVYPLAELRPSPAAEPRELLRNLYAAMRLAASRIDDVSLEWLAGGMPAPGLPLGGHIHVSGVALNADLLRAMDNYMALPLALLEDEPTKRRRPRYGALGDFRRQFHGGFEYRTLPSWIVSPAVALGVISLAKVVCEHVRELRERPLARPELQAAYYAGDKETLLPAALARWSELERTAGYARYAKALDGLKRRIERAEPWNERQDVRPAWKIPPYRV</sequence>
<protein>
    <recommendedName>
        <fullName evidence="4">Phage phiEco32-like COOH.NH2 ligase-type 2</fullName>
    </recommendedName>
</protein>
<evidence type="ECO:0000313" key="2">
    <source>
        <dbReference type="EMBL" id="TLS53218.1"/>
    </source>
</evidence>
<accession>A0A5R9GIJ7</accession>